<evidence type="ECO:0000259" key="2">
    <source>
        <dbReference type="Pfam" id="PF00542"/>
    </source>
</evidence>
<dbReference type="GO" id="GO:0005840">
    <property type="term" value="C:ribosome"/>
    <property type="evidence" value="ECO:0007669"/>
    <property type="project" value="UniProtKB-KW"/>
</dbReference>
<keyword evidence="1" id="KW-0472">Membrane</keyword>
<sequence length="155" mass="15963">MRPAGPFLPPDVLASLEAGRTIDAIKQLRAATGLGLKEAKDLIDAYQAGENVSMATQAEAPLHVPDAVRQALAEGNKIEAIRLLRDHEGLGLKDAKDRAEAIEQSMAGPASIGMGAVAPGLSPGQQPSGGMGNWIVVAVVVAIAVGAYFWMRGGG</sequence>
<feature type="domain" description="Large ribosomal subunit protein bL12 C-terminal" evidence="2">
    <location>
        <begin position="13"/>
        <end position="46"/>
    </location>
</feature>
<keyword evidence="1" id="KW-1133">Transmembrane helix</keyword>
<dbReference type="GO" id="GO:0003735">
    <property type="term" value="F:structural constituent of ribosome"/>
    <property type="evidence" value="ECO:0007669"/>
    <property type="project" value="InterPro"/>
</dbReference>
<dbReference type="Proteomes" id="UP000575083">
    <property type="component" value="Unassembled WGS sequence"/>
</dbReference>
<name>A0A7X0PCW6_9BURK</name>
<evidence type="ECO:0000256" key="1">
    <source>
        <dbReference type="SAM" id="Phobius"/>
    </source>
</evidence>
<evidence type="ECO:0000313" key="3">
    <source>
        <dbReference type="EMBL" id="MBB6559494.1"/>
    </source>
</evidence>
<dbReference type="Pfam" id="PF00542">
    <property type="entry name" value="Ribosomal_L12"/>
    <property type="match status" value="1"/>
</dbReference>
<keyword evidence="4" id="KW-1185">Reference proteome</keyword>
<keyword evidence="3" id="KW-0687">Ribonucleoprotein</keyword>
<evidence type="ECO:0000313" key="4">
    <source>
        <dbReference type="Proteomes" id="UP000575083"/>
    </source>
</evidence>
<dbReference type="GO" id="GO:0006412">
    <property type="term" value="P:translation"/>
    <property type="evidence" value="ECO:0007669"/>
    <property type="project" value="InterPro"/>
</dbReference>
<dbReference type="EMBL" id="JACHLK010000003">
    <property type="protein sequence ID" value="MBB6559494.1"/>
    <property type="molecule type" value="Genomic_DNA"/>
</dbReference>
<dbReference type="Gene3D" id="3.30.1390.10">
    <property type="match status" value="2"/>
</dbReference>
<keyword evidence="3" id="KW-0689">Ribosomal protein</keyword>
<dbReference type="InterPro" id="IPR013823">
    <property type="entry name" value="Ribosomal_bL12_C"/>
</dbReference>
<proteinExistence type="predicted"/>
<dbReference type="SUPFAM" id="SSF54736">
    <property type="entry name" value="ClpS-like"/>
    <property type="match status" value="1"/>
</dbReference>
<comment type="caution">
    <text evidence="3">The sequence shown here is derived from an EMBL/GenBank/DDBJ whole genome shotgun (WGS) entry which is preliminary data.</text>
</comment>
<protein>
    <submittedName>
        <fullName evidence="3">Ribosomal protein L7/L12</fullName>
    </submittedName>
</protein>
<gene>
    <name evidence="3" type="ORF">HNP48_002161</name>
</gene>
<dbReference type="RefSeq" id="WP_184856899.1">
    <property type="nucleotide sequence ID" value="NZ_JACHLK010000003.1"/>
</dbReference>
<organism evidence="3 4">
    <name type="scientific">Acidovorax soli</name>
    <dbReference type="NCBI Taxonomy" id="592050"/>
    <lineage>
        <taxon>Bacteria</taxon>
        <taxon>Pseudomonadati</taxon>
        <taxon>Pseudomonadota</taxon>
        <taxon>Betaproteobacteria</taxon>
        <taxon>Burkholderiales</taxon>
        <taxon>Comamonadaceae</taxon>
        <taxon>Acidovorax</taxon>
    </lineage>
</organism>
<reference evidence="3 4" key="1">
    <citation type="submission" date="2020-08" db="EMBL/GenBank/DDBJ databases">
        <title>Functional genomics of gut bacteria from endangered species of beetles.</title>
        <authorList>
            <person name="Carlos-Shanley C."/>
        </authorList>
    </citation>
    <scope>NUCLEOTIDE SEQUENCE [LARGE SCALE GENOMIC DNA]</scope>
    <source>
        <strain evidence="3 4">S00198</strain>
    </source>
</reference>
<dbReference type="AlphaFoldDB" id="A0A7X0PCW6"/>
<accession>A0A7X0PCW6</accession>
<keyword evidence="1" id="KW-0812">Transmembrane</keyword>
<feature type="transmembrane region" description="Helical" evidence="1">
    <location>
        <begin position="131"/>
        <end position="151"/>
    </location>
</feature>
<dbReference type="InterPro" id="IPR014719">
    <property type="entry name" value="Ribosomal_bL12_C/ClpS-like"/>
</dbReference>